<feature type="transmembrane region" description="Helical" evidence="6">
    <location>
        <begin position="44"/>
        <end position="64"/>
    </location>
</feature>
<dbReference type="GO" id="GO:0005886">
    <property type="term" value="C:plasma membrane"/>
    <property type="evidence" value="ECO:0007669"/>
    <property type="project" value="TreeGrafter"/>
</dbReference>
<dbReference type="SUPFAM" id="SSF81321">
    <property type="entry name" value="Family A G protein-coupled receptor-like"/>
    <property type="match status" value="1"/>
</dbReference>
<gene>
    <name evidence="7" type="ORF">CRENBAI_000456</name>
</gene>
<keyword evidence="6" id="KW-0812">Transmembrane</keyword>
<comment type="subcellular location">
    <subcellularLocation>
        <location evidence="1">Membrane</location>
        <topology evidence="1">Multi-pass membrane protein</topology>
    </subcellularLocation>
</comment>
<evidence type="ECO:0000256" key="6">
    <source>
        <dbReference type="SAM" id="Phobius"/>
    </source>
</evidence>
<evidence type="ECO:0000313" key="7">
    <source>
        <dbReference type="EMBL" id="KAK5601391.1"/>
    </source>
</evidence>
<reference evidence="7 8" key="1">
    <citation type="submission" date="2021-06" db="EMBL/GenBank/DDBJ databases">
        <authorList>
            <person name="Palmer J.M."/>
        </authorList>
    </citation>
    <scope>NUCLEOTIDE SEQUENCE [LARGE SCALE GENOMIC DNA]</scope>
    <source>
        <strain evidence="7 8">MEX-2019</strain>
        <tissue evidence="7">Muscle</tissue>
    </source>
</reference>
<evidence type="ECO:0000313" key="8">
    <source>
        <dbReference type="Proteomes" id="UP001311232"/>
    </source>
</evidence>
<dbReference type="PANTHER" id="PTHR24232">
    <property type="entry name" value="G-PROTEIN COUPLED RECEPTOR"/>
    <property type="match status" value="1"/>
</dbReference>
<sequence length="95" mass="10437">MGQEIQAPTTNLNLLAFSVGLPSNLLALWVLVFRTKHLPSATPLINLTVVDCLLFLVLPFRIVYHFGGNNWDLGSLSAGLSWQCFMETFTARSGA</sequence>
<evidence type="ECO:0000256" key="4">
    <source>
        <dbReference type="ARBA" id="ARBA00023180"/>
    </source>
</evidence>
<dbReference type="AlphaFoldDB" id="A0AAV9QV69"/>
<organism evidence="7 8">
    <name type="scientific">Crenichthys baileyi</name>
    <name type="common">White River springfish</name>
    <dbReference type="NCBI Taxonomy" id="28760"/>
    <lineage>
        <taxon>Eukaryota</taxon>
        <taxon>Metazoa</taxon>
        <taxon>Chordata</taxon>
        <taxon>Craniata</taxon>
        <taxon>Vertebrata</taxon>
        <taxon>Euteleostomi</taxon>
        <taxon>Actinopterygii</taxon>
        <taxon>Neopterygii</taxon>
        <taxon>Teleostei</taxon>
        <taxon>Neoteleostei</taxon>
        <taxon>Acanthomorphata</taxon>
        <taxon>Ovalentaria</taxon>
        <taxon>Atherinomorphae</taxon>
        <taxon>Cyprinodontiformes</taxon>
        <taxon>Goodeidae</taxon>
        <taxon>Crenichthys</taxon>
    </lineage>
</organism>
<dbReference type="PANTHER" id="PTHR24232:SF22">
    <property type="entry name" value="PROTEINASE-ACTIVATED RECEPTOR 4"/>
    <property type="match status" value="1"/>
</dbReference>
<feature type="transmembrane region" description="Helical" evidence="6">
    <location>
        <begin position="12"/>
        <end position="32"/>
    </location>
</feature>
<dbReference type="EMBL" id="JAHHUM010002686">
    <property type="protein sequence ID" value="KAK5601391.1"/>
    <property type="molecule type" value="Genomic_DNA"/>
</dbReference>
<dbReference type="GO" id="GO:0007200">
    <property type="term" value="P:phospholipase C-activating G protein-coupled receptor signaling pathway"/>
    <property type="evidence" value="ECO:0007669"/>
    <property type="project" value="TreeGrafter"/>
</dbReference>
<keyword evidence="3" id="KW-0675">Receptor</keyword>
<protein>
    <submittedName>
        <fullName evidence="7">Uncharacterized protein</fullName>
    </submittedName>
</protein>
<keyword evidence="8" id="KW-1185">Reference proteome</keyword>
<accession>A0AAV9QV69</accession>
<name>A0AAV9QV69_9TELE</name>
<evidence type="ECO:0000256" key="2">
    <source>
        <dbReference type="ARBA" id="ARBA00023040"/>
    </source>
</evidence>
<dbReference type="GO" id="GO:0035025">
    <property type="term" value="P:positive regulation of Rho protein signal transduction"/>
    <property type="evidence" value="ECO:0007669"/>
    <property type="project" value="TreeGrafter"/>
</dbReference>
<dbReference type="Gene3D" id="1.20.1070.10">
    <property type="entry name" value="Rhodopsin 7-helix transmembrane proteins"/>
    <property type="match status" value="1"/>
</dbReference>
<dbReference type="Proteomes" id="UP001311232">
    <property type="component" value="Unassembled WGS sequence"/>
</dbReference>
<evidence type="ECO:0000256" key="5">
    <source>
        <dbReference type="ARBA" id="ARBA00023224"/>
    </source>
</evidence>
<evidence type="ECO:0000256" key="1">
    <source>
        <dbReference type="ARBA" id="ARBA00004141"/>
    </source>
</evidence>
<keyword evidence="2" id="KW-0297">G-protein coupled receptor</keyword>
<keyword evidence="5" id="KW-0807">Transducer</keyword>
<comment type="caution">
    <text evidence="7">The sequence shown here is derived from an EMBL/GenBank/DDBJ whole genome shotgun (WGS) entry which is preliminary data.</text>
</comment>
<proteinExistence type="predicted"/>
<dbReference type="GO" id="GO:0004930">
    <property type="term" value="F:G protein-coupled receptor activity"/>
    <property type="evidence" value="ECO:0007669"/>
    <property type="project" value="UniProtKB-KW"/>
</dbReference>
<keyword evidence="4" id="KW-0325">Glycoprotein</keyword>
<evidence type="ECO:0000256" key="3">
    <source>
        <dbReference type="ARBA" id="ARBA00023170"/>
    </source>
</evidence>
<keyword evidence="6" id="KW-0472">Membrane</keyword>
<keyword evidence="6" id="KW-1133">Transmembrane helix</keyword>